<evidence type="ECO:0000313" key="3">
    <source>
        <dbReference type="EMBL" id="KAF9494476.1"/>
    </source>
</evidence>
<dbReference type="PRINTS" id="PR01217">
    <property type="entry name" value="PRICHEXTENSN"/>
</dbReference>
<feature type="chain" id="PRO_5040189571" evidence="2">
    <location>
        <begin position="25"/>
        <end position="304"/>
    </location>
</feature>
<keyword evidence="4" id="KW-1185">Reference proteome</keyword>
<sequence length="304" mass="31839">MIASDKMIASGFASLCLFVTSALAYPAAVRLGDRDVVQNFERSEPIYYYTYLPALQRRELETQEYTARDLQMLEKYVDSLGLEKRGLFKSFSFKMPKIGTSPTRFNSLPAPKPQALAPPPKVEPPAPVIPAPKIEAPKPPTPAVPAPKVEAPTPVVPAPKVESPAPVVPTPKVEAPKPPASASPPPPPPPTVNDSPPGPPAAPAAPPVQPPAAAPQSSGMWNKVKTAADVASAVNTAGGLVTIGVGAKTAEMNYETAKLQAEQAAKASSIECSTIPDCMRSSTVDVAGVANMDVISRRRGTIAL</sequence>
<organism evidence="3 4">
    <name type="scientific">Pleurotus eryngii</name>
    <name type="common">Boletus of the steppes</name>
    <dbReference type="NCBI Taxonomy" id="5323"/>
    <lineage>
        <taxon>Eukaryota</taxon>
        <taxon>Fungi</taxon>
        <taxon>Dikarya</taxon>
        <taxon>Basidiomycota</taxon>
        <taxon>Agaricomycotina</taxon>
        <taxon>Agaricomycetes</taxon>
        <taxon>Agaricomycetidae</taxon>
        <taxon>Agaricales</taxon>
        <taxon>Pleurotineae</taxon>
        <taxon>Pleurotaceae</taxon>
        <taxon>Pleurotus</taxon>
    </lineage>
</organism>
<feature type="compositionally biased region" description="Pro residues" evidence="1">
    <location>
        <begin position="176"/>
        <end position="213"/>
    </location>
</feature>
<evidence type="ECO:0000256" key="2">
    <source>
        <dbReference type="SAM" id="SignalP"/>
    </source>
</evidence>
<evidence type="ECO:0000313" key="4">
    <source>
        <dbReference type="Proteomes" id="UP000807025"/>
    </source>
</evidence>
<dbReference type="AlphaFoldDB" id="A0A9P5ZZA9"/>
<proteinExistence type="predicted"/>
<dbReference type="OrthoDB" id="3059921at2759"/>
<name>A0A9P5ZZA9_PLEER</name>
<feature type="compositionally biased region" description="Low complexity" evidence="1">
    <location>
        <begin position="146"/>
        <end position="162"/>
    </location>
</feature>
<gene>
    <name evidence="3" type="ORF">BDN71DRAFT_1431701</name>
</gene>
<comment type="caution">
    <text evidence="3">The sequence shown here is derived from an EMBL/GenBank/DDBJ whole genome shotgun (WGS) entry which is preliminary data.</text>
</comment>
<protein>
    <submittedName>
        <fullName evidence="3">Uncharacterized protein</fullName>
    </submittedName>
</protein>
<feature type="compositionally biased region" description="Pro residues" evidence="1">
    <location>
        <begin position="110"/>
        <end position="130"/>
    </location>
</feature>
<reference evidence="3" key="1">
    <citation type="submission" date="2020-11" db="EMBL/GenBank/DDBJ databases">
        <authorList>
            <consortium name="DOE Joint Genome Institute"/>
            <person name="Ahrendt S."/>
            <person name="Riley R."/>
            <person name="Andreopoulos W."/>
            <person name="Labutti K."/>
            <person name="Pangilinan J."/>
            <person name="Ruiz-Duenas F.J."/>
            <person name="Barrasa J.M."/>
            <person name="Sanchez-Garcia M."/>
            <person name="Camarero S."/>
            <person name="Miyauchi S."/>
            <person name="Serrano A."/>
            <person name="Linde D."/>
            <person name="Babiker R."/>
            <person name="Drula E."/>
            <person name="Ayuso-Fernandez I."/>
            <person name="Pacheco R."/>
            <person name="Padilla G."/>
            <person name="Ferreira P."/>
            <person name="Barriuso J."/>
            <person name="Kellner H."/>
            <person name="Castanera R."/>
            <person name="Alfaro M."/>
            <person name="Ramirez L."/>
            <person name="Pisabarro A.G."/>
            <person name="Kuo A."/>
            <person name="Tritt A."/>
            <person name="Lipzen A."/>
            <person name="He G."/>
            <person name="Yan M."/>
            <person name="Ng V."/>
            <person name="Cullen D."/>
            <person name="Martin F."/>
            <person name="Rosso M.-N."/>
            <person name="Henrissat B."/>
            <person name="Hibbett D."/>
            <person name="Martinez A.T."/>
            <person name="Grigoriev I.V."/>
        </authorList>
    </citation>
    <scope>NUCLEOTIDE SEQUENCE</scope>
    <source>
        <strain evidence="3">ATCC 90797</strain>
    </source>
</reference>
<dbReference type="EMBL" id="MU154572">
    <property type="protein sequence ID" value="KAF9494476.1"/>
    <property type="molecule type" value="Genomic_DNA"/>
</dbReference>
<feature type="region of interest" description="Disordered" evidence="1">
    <location>
        <begin position="102"/>
        <end position="219"/>
    </location>
</feature>
<keyword evidence="2" id="KW-0732">Signal</keyword>
<dbReference type="Proteomes" id="UP000807025">
    <property type="component" value="Unassembled WGS sequence"/>
</dbReference>
<evidence type="ECO:0000256" key="1">
    <source>
        <dbReference type="SAM" id="MobiDB-lite"/>
    </source>
</evidence>
<feature type="signal peptide" evidence="2">
    <location>
        <begin position="1"/>
        <end position="24"/>
    </location>
</feature>
<accession>A0A9P5ZZA9</accession>